<dbReference type="Proteomes" id="UP001652660">
    <property type="component" value="Chromosome 7e"/>
</dbReference>
<dbReference type="InterPro" id="IPR002401">
    <property type="entry name" value="Cyt_P450_E_grp-I"/>
</dbReference>
<dbReference type="GeneID" id="113689645"/>
<evidence type="ECO:0000256" key="3">
    <source>
        <dbReference type="ARBA" id="ARBA00022723"/>
    </source>
</evidence>
<dbReference type="PANTHER" id="PTHR47955">
    <property type="entry name" value="CYTOCHROME P450 FAMILY 71 PROTEIN"/>
    <property type="match status" value="1"/>
</dbReference>
<dbReference type="PRINTS" id="PR00463">
    <property type="entry name" value="EP450I"/>
</dbReference>
<organism evidence="6 7">
    <name type="scientific">Coffea arabica</name>
    <name type="common">Arabian coffee</name>
    <dbReference type="NCBI Taxonomy" id="13443"/>
    <lineage>
        <taxon>Eukaryota</taxon>
        <taxon>Viridiplantae</taxon>
        <taxon>Streptophyta</taxon>
        <taxon>Embryophyta</taxon>
        <taxon>Tracheophyta</taxon>
        <taxon>Spermatophyta</taxon>
        <taxon>Magnoliopsida</taxon>
        <taxon>eudicotyledons</taxon>
        <taxon>Gunneridae</taxon>
        <taxon>Pentapetalae</taxon>
        <taxon>asterids</taxon>
        <taxon>lamiids</taxon>
        <taxon>Gentianales</taxon>
        <taxon>Rubiaceae</taxon>
        <taxon>Ixoroideae</taxon>
        <taxon>Gardenieae complex</taxon>
        <taxon>Bertiereae - Coffeeae clade</taxon>
        <taxon>Coffeeae</taxon>
        <taxon>Coffea</taxon>
    </lineage>
</organism>
<dbReference type="SUPFAM" id="SSF48264">
    <property type="entry name" value="Cytochrome P450"/>
    <property type="match status" value="1"/>
</dbReference>
<evidence type="ECO:0000256" key="2">
    <source>
        <dbReference type="ARBA" id="ARBA00022617"/>
    </source>
</evidence>
<dbReference type="PANTHER" id="PTHR47955:SF8">
    <property type="entry name" value="CYTOCHROME P450 71D11-LIKE"/>
    <property type="match status" value="1"/>
</dbReference>
<dbReference type="Gene3D" id="1.10.630.10">
    <property type="entry name" value="Cytochrome P450"/>
    <property type="match status" value="1"/>
</dbReference>
<keyword evidence="2" id="KW-0349">Heme</keyword>
<keyword evidence="5" id="KW-0408">Iron</keyword>
<reference evidence="7" key="1">
    <citation type="submission" date="2025-08" db="UniProtKB">
        <authorList>
            <consortium name="RefSeq"/>
        </authorList>
    </citation>
    <scope>IDENTIFICATION</scope>
    <source>
        <tissue evidence="7">Leaves</tissue>
    </source>
</reference>
<dbReference type="CDD" id="cd11072">
    <property type="entry name" value="CYP71-like"/>
    <property type="match status" value="1"/>
</dbReference>
<proteinExistence type="inferred from homology"/>
<dbReference type="PRINTS" id="PR00385">
    <property type="entry name" value="P450"/>
</dbReference>
<dbReference type="Pfam" id="PF00067">
    <property type="entry name" value="p450"/>
    <property type="match status" value="1"/>
</dbReference>
<name>A0ABM4V9W7_COFAR</name>
<accession>A0ABM4V9W7</accession>
<dbReference type="InterPro" id="IPR036396">
    <property type="entry name" value="Cyt_P450_sf"/>
</dbReference>
<sequence>MEFITVIAFFIFLFMLIKLLKRSPIKSDLKMPPGPKPLPIIGNMHQLFGSLAHRTLRDLAIKYGPLMHLKLGEVSTLVVTSPEVAEEFMKTHDLQFVNRPQLISVRIFNYDCTNIAFAPFGEYWRQLRKICVMELLSTKCVLSFRPIREEEVLNFIRDISSNQGSTVNISRKIFSFTYGLVARVAFGKKSKYQEEFISLMEVALKMNSGFNAADVYPSVKIIQVISEMSPKLNKMHRALDKILENIVDDHAQKSRQIVPTDGATKEDLVDVLINAQKSGDSGIPLTKDNIKAVILDIFSAGSETSSTAVEWAMSEMLKNPGVMKKAQEEVRKAFDGSGNVRESGLHELKYLQAVIKETFRLHPPVPLLLPRESSEQCNINGFEIPTKTRVIINAWAISRDPRHWTDAEKFKPERFLDSTIDYQGKDLKYIPFGAGTGRRICPGIALGLASMELLLAQLLYHFDWKLPGKLKNEQLDMAEAFGLTVRRKNDLQLVAVPYKTGSLLA</sequence>
<comment type="similarity">
    <text evidence="1">Belongs to the cytochrome P450 family.</text>
</comment>
<dbReference type="RefSeq" id="XP_071916333.1">
    <property type="nucleotide sequence ID" value="XM_072060232.1"/>
</dbReference>
<evidence type="ECO:0000313" key="6">
    <source>
        <dbReference type="Proteomes" id="UP001652660"/>
    </source>
</evidence>
<dbReference type="InterPro" id="IPR001128">
    <property type="entry name" value="Cyt_P450"/>
</dbReference>
<protein>
    <submittedName>
        <fullName evidence="7">Cytochrome P450 71D10-like</fullName>
    </submittedName>
</protein>
<keyword evidence="4" id="KW-0560">Oxidoreductase</keyword>
<keyword evidence="3" id="KW-0479">Metal-binding</keyword>
<gene>
    <name evidence="7" type="primary">LOC113689645</name>
</gene>
<evidence type="ECO:0000256" key="5">
    <source>
        <dbReference type="ARBA" id="ARBA00023004"/>
    </source>
</evidence>
<evidence type="ECO:0000313" key="7">
    <source>
        <dbReference type="RefSeq" id="XP_071916333.1"/>
    </source>
</evidence>
<evidence type="ECO:0000256" key="4">
    <source>
        <dbReference type="ARBA" id="ARBA00023002"/>
    </source>
</evidence>
<keyword evidence="6" id="KW-1185">Reference proteome</keyword>
<evidence type="ECO:0000256" key="1">
    <source>
        <dbReference type="ARBA" id="ARBA00010617"/>
    </source>
</evidence>